<sequence>MHLVFNPVSSAILTEGAHDGGALVATYIATGGGSDFAPLPMAVTAPASLVGCQAYLMTMQRIAAASKDEEDKVDHAGTFEELIEYMFPSGLNVRESLLRLLPEYLGPIPITK</sequence>
<protein>
    <submittedName>
        <fullName evidence="1">Uncharacterized protein</fullName>
    </submittedName>
</protein>
<reference evidence="1" key="1">
    <citation type="submission" date="2022-09" db="EMBL/GenBank/DDBJ databases">
        <title>Isolation and characterization of 3-chlorobenzoate degrading bacteria from soils in Shizuoka.</title>
        <authorList>
            <person name="Ifat A."/>
            <person name="Ogawa N."/>
            <person name="Kimbara K."/>
            <person name="Moriuchi R."/>
            <person name="Dohra H."/>
            <person name="Shintani M."/>
        </authorList>
    </citation>
    <scope>NUCLEOTIDE SEQUENCE</scope>
    <source>
        <strain evidence="1">19CS4-2</strain>
    </source>
</reference>
<dbReference type="AlphaFoldDB" id="A0AA37MV68"/>
<name>A0AA37MV68_9BURK</name>
<gene>
    <name evidence="1" type="ORF">CBA19CS42_36780</name>
</gene>
<proteinExistence type="predicted"/>
<evidence type="ECO:0000313" key="2">
    <source>
        <dbReference type="Proteomes" id="UP001055111"/>
    </source>
</evidence>
<dbReference type="RefSeq" id="WP_238217883.1">
    <property type="nucleotide sequence ID" value="NZ_BPUS01000032.1"/>
</dbReference>
<accession>A0AA37MV68</accession>
<dbReference type="EMBL" id="BPUS01000032">
    <property type="protein sequence ID" value="GJH30194.1"/>
    <property type="molecule type" value="Genomic_DNA"/>
</dbReference>
<evidence type="ECO:0000313" key="1">
    <source>
        <dbReference type="EMBL" id="GJH30194.1"/>
    </source>
</evidence>
<dbReference type="Proteomes" id="UP001055111">
    <property type="component" value="Unassembled WGS sequence"/>
</dbReference>
<comment type="caution">
    <text evidence="1">The sequence shown here is derived from an EMBL/GenBank/DDBJ whole genome shotgun (WGS) entry which is preliminary data.</text>
</comment>
<organism evidence="1 2">
    <name type="scientific">Caballeronia novacaledonica</name>
    <dbReference type="NCBI Taxonomy" id="1544861"/>
    <lineage>
        <taxon>Bacteria</taxon>
        <taxon>Pseudomonadati</taxon>
        <taxon>Pseudomonadota</taxon>
        <taxon>Betaproteobacteria</taxon>
        <taxon>Burkholderiales</taxon>
        <taxon>Burkholderiaceae</taxon>
        <taxon>Caballeronia</taxon>
    </lineage>
</organism>